<name>A0A931HGR0_9SPHN</name>
<accession>A0A931HGR0</accession>
<dbReference type="EMBL" id="JADZGI010000007">
    <property type="protein sequence ID" value="MBH0115063.1"/>
    <property type="molecule type" value="Genomic_DNA"/>
</dbReference>
<evidence type="ECO:0000313" key="1">
    <source>
        <dbReference type="EMBL" id="MBH0115063.1"/>
    </source>
</evidence>
<proteinExistence type="predicted"/>
<dbReference type="Gene3D" id="1.25.40.10">
    <property type="entry name" value="Tetratricopeptide repeat domain"/>
    <property type="match status" value="1"/>
</dbReference>
<comment type="caution">
    <text evidence="1">The sequence shown here is derived from an EMBL/GenBank/DDBJ whole genome shotgun (WGS) entry which is preliminary data.</text>
</comment>
<gene>
    <name evidence="1" type="ORF">I5E68_19135</name>
</gene>
<dbReference type="SUPFAM" id="SSF48452">
    <property type="entry name" value="TPR-like"/>
    <property type="match status" value="1"/>
</dbReference>
<dbReference type="Proteomes" id="UP000617634">
    <property type="component" value="Unassembled WGS sequence"/>
</dbReference>
<keyword evidence="2" id="KW-1185">Reference proteome</keyword>
<protein>
    <recommendedName>
        <fullName evidence="3">Tetratricopeptide repeat protein</fullName>
    </recommendedName>
</protein>
<evidence type="ECO:0000313" key="2">
    <source>
        <dbReference type="Proteomes" id="UP000617634"/>
    </source>
</evidence>
<sequence>MEVTMEETARAAIVAQLGLIAEQIAVDPVWAVRQVETVAEAGLHDWYRAERGEVPGRGSLAAAGRAARGPFASDSDRAFHAHALAANEQLAEAAVHMERLAARDPRADYFQFLASVYERVGRLPEALGAARRGLDANPGSAQLEADRQRIVVALQRARLRSPPAALALWEERGGGAVAALLLGLHLCAGALRRRFASA</sequence>
<evidence type="ECO:0008006" key="3">
    <source>
        <dbReference type="Google" id="ProtNLM"/>
    </source>
</evidence>
<reference evidence="1" key="1">
    <citation type="submission" date="2020-11" db="EMBL/GenBank/DDBJ databases">
        <title>Novosphingobium aureum sp. nov., a marine bacterium isolated from sediment of a salt flat.</title>
        <authorList>
            <person name="Yoo Y."/>
            <person name="Kim J.-J."/>
        </authorList>
    </citation>
    <scope>NUCLEOTIDE SEQUENCE</scope>
    <source>
        <strain evidence="1">YJ-S2-02</strain>
    </source>
</reference>
<organism evidence="1 2">
    <name type="scientific">Novosphingobium aureum</name>
    <dbReference type="NCBI Taxonomy" id="2792964"/>
    <lineage>
        <taxon>Bacteria</taxon>
        <taxon>Pseudomonadati</taxon>
        <taxon>Pseudomonadota</taxon>
        <taxon>Alphaproteobacteria</taxon>
        <taxon>Sphingomonadales</taxon>
        <taxon>Sphingomonadaceae</taxon>
        <taxon>Novosphingobium</taxon>
    </lineage>
</organism>
<dbReference type="AlphaFoldDB" id="A0A931HGR0"/>
<dbReference type="InterPro" id="IPR011990">
    <property type="entry name" value="TPR-like_helical_dom_sf"/>
</dbReference>